<feature type="domain" description="Glycosyltransferase 2-like" evidence="1">
    <location>
        <begin position="83"/>
        <end position="230"/>
    </location>
</feature>
<proteinExistence type="predicted"/>
<dbReference type="KEGG" id="mlo:mll7088"/>
<protein>
    <submittedName>
        <fullName evidence="2">Mll7088 protein</fullName>
    </submittedName>
</protein>
<accession>Q987E1</accession>
<dbReference type="EMBL" id="BA000012">
    <property type="protein sequence ID" value="BAB53262.1"/>
    <property type="molecule type" value="Genomic_DNA"/>
</dbReference>
<gene>
    <name evidence="2" type="ordered locus">mll7088</name>
</gene>
<sequence>MALIAGEHLDLQGGVSTKCGALAWPPSLIRLVISAKFSNCAILVERPAWHPEAYNEGLRNLVELNTHIAHAARERNSPRVVAVLTTRNEERFVAGCLENLFHQGVQVYICDNQSTDRTLEIAQRYRGAGLIGFESIPHNGWYCWEQLLRRKEELFQSLEADWLMHLDADEIHLPPTSYSSLVSAIAAADALGFNAIESSEFTFIPTREAPDHDNPDYQHTLRTYYPFRPFSPHCVRAYKKQDGPIEIAWSGGHRVRFEGPVRLSPERFRMKHYLFLSAEHAARKYGGRRFLSEEVDGRGWHGWRPRLRPEDIQLPDITQVRTTATDDDLDEANPWLAHWLARYAS</sequence>
<evidence type="ECO:0000313" key="2">
    <source>
        <dbReference type="EMBL" id="BAB53262.1"/>
    </source>
</evidence>
<dbReference type="eggNOG" id="COG0463">
    <property type="taxonomic scope" value="Bacteria"/>
</dbReference>
<organism evidence="2 3">
    <name type="scientific">Mesorhizobium japonicum (strain LMG 29417 / CECT 9101 / MAFF 303099)</name>
    <name type="common">Mesorhizobium loti (strain MAFF 303099)</name>
    <dbReference type="NCBI Taxonomy" id="266835"/>
    <lineage>
        <taxon>Bacteria</taxon>
        <taxon>Pseudomonadati</taxon>
        <taxon>Pseudomonadota</taxon>
        <taxon>Alphaproteobacteria</taxon>
        <taxon>Hyphomicrobiales</taxon>
        <taxon>Phyllobacteriaceae</taxon>
        <taxon>Mesorhizobium</taxon>
    </lineage>
</organism>
<dbReference type="HOGENOM" id="CLU_975942_0_0_5"/>
<dbReference type="SUPFAM" id="SSF53448">
    <property type="entry name" value="Nucleotide-diphospho-sugar transferases"/>
    <property type="match status" value="1"/>
</dbReference>
<evidence type="ECO:0000313" key="3">
    <source>
        <dbReference type="Proteomes" id="UP000000552"/>
    </source>
</evidence>
<name>Q987E1_RHILO</name>
<dbReference type="Gene3D" id="3.90.550.10">
    <property type="entry name" value="Spore Coat Polysaccharide Biosynthesis Protein SpsA, Chain A"/>
    <property type="match status" value="1"/>
</dbReference>
<dbReference type="InterPro" id="IPR029044">
    <property type="entry name" value="Nucleotide-diphossugar_trans"/>
</dbReference>
<reference evidence="2 3" key="1">
    <citation type="journal article" date="2000" name="DNA Res.">
        <title>Complete genome structure of the nitrogen-fixing symbiotic bacterium Mesorhizobium loti.</title>
        <authorList>
            <person name="Kaneko T."/>
            <person name="Nakamura Y."/>
            <person name="Sato S."/>
            <person name="Asamizu E."/>
            <person name="Kato T."/>
            <person name="Sasamoto S."/>
            <person name="Watanabe A."/>
            <person name="Idesawa K."/>
            <person name="Ishikawa A."/>
            <person name="Kawashima K."/>
            <person name="Kimura T."/>
            <person name="Kishida Y."/>
            <person name="Kiyokawa C."/>
            <person name="Kohara M."/>
            <person name="Matsumoto M."/>
            <person name="Matsuno A."/>
            <person name="Mochizuki Y."/>
            <person name="Nakayama S."/>
            <person name="Nakazaki N."/>
            <person name="Shimpo S."/>
            <person name="Sugimoto M."/>
            <person name="Takeuchi C."/>
            <person name="Yamada M."/>
            <person name="Tabata S."/>
        </authorList>
    </citation>
    <scope>NUCLEOTIDE SEQUENCE [LARGE SCALE GENOMIC DNA]</scope>
    <source>
        <strain evidence="3">LMG 29417 / CECT 9101 / MAFF 303099</strain>
    </source>
</reference>
<evidence type="ECO:0000259" key="1">
    <source>
        <dbReference type="Pfam" id="PF00535"/>
    </source>
</evidence>
<dbReference type="InterPro" id="IPR001173">
    <property type="entry name" value="Glyco_trans_2-like"/>
</dbReference>
<dbReference type="Proteomes" id="UP000000552">
    <property type="component" value="Chromosome"/>
</dbReference>
<dbReference type="CAZy" id="GT2">
    <property type="family name" value="Glycosyltransferase Family 2"/>
</dbReference>
<dbReference type="AlphaFoldDB" id="Q987E1"/>
<dbReference type="Pfam" id="PF00535">
    <property type="entry name" value="Glycos_transf_2"/>
    <property type="match status" value="1"/>
</dbReference>